<feature type="compositionally biased region" description="Basic and acidic residues" evidence="1">
    <location>
        <begin position="329"/>
        <end position="353"/>
    </location>
</feature>
<gene>
    <name evidence="2" type="ORF">EZS28_019753</name>
</gene>
<reference evidence="2 3" key="1">
    <citation type="submission" date="2019-03" db="EMBL/GenBank/DDBJ databases">
        <title>Single cell metagenomics reveals metabolic interactions within the superorganism composed of flagellate Streblomastix strix and complex community of Bacteroidetes bacteria on its surface.</title>
        <authorList>
            <person name="Treitli S.C."/>
            <person name="Kolisko M."/>
            <person name="Husnik F."/>
            <person name="Keeling P."/>
            <person name="Hampl V."/>
        </authorList>
    </citation>
    <scope>NUCLEOTIDE SEQUENCE [LARGE SCALE GENOMIC DNA]</scope>
    <source>
        <strain evidence="2">ST1C</strain>
    </source>
</reference>
<evidence type="ECO:0000313" key="2">
    <source>
        <dbReference type="EMBL" id="KAA6384719.1"/>
    </source>
</evidence>
<organism evidence="2 3">
    <name type="scientific">Streblomastix strix</name>
    <dbReference type="NCBI Taxonomy" id="222440"/>
    <lineage>
        <taxon>Eukaryota</taxon>
        <taxon>Metamonada</taxon>
        <taxon>Preaxostyla</taxon>
        <taxon>Oxymonadida</taxon>
        <taxon>Streblomastigidae</taxon>
        <taxon>Streblomastix</taxon>
    </lineage>
</organism>
<name>A0A5J4VQU1_9EUKA</name>
<feature type="region of interest" description="Disordered" evidence="1">
    <location>
        <begin position="1124"/>
        <end position="1147"/>
    </location>
</feature>
<comment type="caution">
    <text evidence="2">The sequence shown here is derived from an EMBL/GenBank/DDBJ whole genome shotgun (WGS) entry which is preliminary data.</text>
</comment>
<feature type="region of interest" description="Disordered" evidence="1">
    <location>
        <begin position="767"/>
        <end position="808"/>
    </location>
</feature>
<sequence length="1260" mass="146522">MSAGFLDYIFAAEFEEQQTPTLAITYPLSIPCTESAILGEMIPDPNDYQFFILRRPPPTQDIRTKTEIIPPERTQLRSLVCKSAQSDQQWIMIGKETDRKNFYSLKVGTHKINLMNDKIQISFFEPIASKPSKKPKESKKGKDTQFVETITINYECRCKHIQDLVVSIEDDKKVKFSFLFSTYVELLAFERYISSWTKYAKYQKKLKDKTIQTKSDKVEDLNTLIPGPPLYCISAISSKKDTSTFSKKTFYRSLAFASSSPLIESLSTFLNATLAHHFNGINPQFIQQLYDSINQAFDQEDQSQQQQIQRKDSNDGLHKKKYSQMKPIQEQEKEKKEKEKKKKDEEEKKEKDKKEKKKNVDEDDDDDEEEEVKKQEQIQSPFTFPVLSLTDKLCLKAIPALYLSSQISLQQLKQANQANIQKFGDTSRSFPVQIKVHLSASLPNISSTNNPALNTPLLSQIVSTHTVMIPIHFLSSEFYRSSLLTLCNDIGEQIMDIFHSVFIGQKVLVYGNFETVSTSTVIASVLAIAQMFAYLPYCNTNNNNDVNNSKQAKKNSDDLITEYVQLHTSHNSILLLPRVFPLVSSTNNHFLLVDGYIAGTTNQELAENEQLWDLLLDIELKKIKKSNYQEQRLQQQLQQQQQQQQISLTRRKSRSTPYVFPSSITSPKIQTSPSLQKQEDDYSQYPVPGITPPPLDKSSIEKQKQKDKQKQKEKEQEKERQQQQKLKQEEEDKKLKLQDQQKVKLLDYSQSELLQTSSSKALPQLSLNQSLTKTSPETNLPSSRLGSLRNTDRNDNTLRRQRTRSLHLGGYQQILQQVQAIEDEQQNSERKSRSKSPNATLKRNMANPFLQAKAKHKFTYQFQNKSQTQFALINTPRSPITTPTKRAFSPSSVVTVDSHSRSSSLNSNLSIQSFSSFTSQQSLFSNLSYYSSSLPKCQQIDRQFIKPILRDIKRNLISEEQVRVQIQSYFRQLASLAVFIHKWPQQKIIIEKLMIDKKQKEKEKEREREKEKEREKQLDRSAKKKQGRDKDIEKLLKEKQLQRYIEREKEKLIEKEKEKEKLKERQKLKSQLKRKKPRDDHRYYKLDLLEYNQQRFDRFNQTVTGIRFAQICNEQENDWKAKRLKEKNNVNEKEQQEKENKDVSVKDKEQINEEKSNYNLDNYNVEILVETFKSNSPSLNPKDILSILTSLDEYASNDCRIEEIISLFPYTLGGLYPLAMYELHSNKQIEEVTRKLLMKFSANKYGSKLIEQLGSFLIEI</sequence>
<feature type="region of interest" description="Disordered" evidence="1">
    <location>
        <begin position="822"/>
        <end position="841"/>
    </location>
</feature>
<dbReference type="GO" id="GO:0005886">
    <property type="term" value="C:plasma membrane"/>
    <property type="evidence" value="ECO:0007669"/>
    <property type="project" value="TreeGrafter"/>
</dbReference>
<dbReference type="GO" id="GO:0051666">
    <property type="term" value="P:actin cortical patch localization"/>
    <property type="evidence" value="ECO:0007669"/>
    <property type="project" value="TreeGrafter"/>
</dbReference>
<feature type="region of interest" description="Disordered" evidence="1">
    <location>
        <begin position="1000"/>
        <end position="1029"/>
    </location>
</feature>
<dbReference type="PANTHER" id="PTHR28245:SF1">
    <property type="entry name" value="ARF3-INTERACTING PROTEIN 1"/>
    <property type="match status" value="1"/>
</dbReference>
<evidence type="ECO:0008006" key="4">
    <source>
        <dbReference type="Google" id="ProtNLM"/>
    </source>
</evidence>
<feature type="compositionally biased region" description="Basic and acidic residues" evidence="1">
    <location>
        <begin position="1000"/>
        <end position="1021"/>
    </location>
</feature>
<dbReference type="Proteomes" id="UP000324800">
    <property type="component" value="Unassembled WGS sequence"/>
</dbReference>
<evidence type="ECO:0000256" key="1">
    <source>
        <dbReference type="SAM" id="MobiDB-lite"/>
    </source>
</evidence>
<dbReference type="Pfam" id="PF08616">
    <property type="entry name" value="SPA"/>
    <property type="match status" value="1"/>
</dbReference>
<dbReference type="AlphaFoldDB" id="A0A5J4VQU1"/>
<feature type="region of interest" description="Disordered" evidence="1">
    <location>
        <begin position="298"/>
        <end position="377"/>
    </location>
</feature>
<feature type="compositionally biased region" description="Polar residues" evidence="1">
    <location>
        <begin position="767"/>
        <end position="785"/>
    </location>
</feature>
<dbReference type="EMBL" id="SNRW01005616">
    <property type="protein sequence ID" value="KAA6384719.1"/>
    <property type="molecule type" value="Genomic_DNA"/>
</dbReference>
<feature type="compositionally biased region" description="Polar residues" evidence="1">
    <location>
        <begin position="662"/>
        <end position="676"/>
    </location>
</feature>
<dbReference type="PANTHER" id="PTHR28245">
    <property type="entry name" value="ARF3-INTERACTING PROTEIN 1"/>
    <property type="match status" value="1"/>
</dbReference>
<feature type="compositionally biased region" description="Acidic residues" evidence="1">
    <location>
        <begin position="361"/>
        <end position="370"/>
    </location>
</feature>
<dbReference type="InterPro" id="IPR052809">
    <property type="entry name" value="Actin_polarity_regulatory"/>
</dbReference>
<dbReference type="Gene3D" id="3.30.70.2850">
    <property type="match status" value="1"/>
</dbReference>
<protein>
    <recommendedName>
        <fullName evidence="4">UDENN domain-containing protein</fullName>
    </recommendedName>
</protein>
<accession>A0A5J4VQU1</accession>
<evidence type="ECO:0000313" key="3">
    <source>
        <dbReference type="Proteomes" id="UP000324800"/>
    </source>
</evidence>
<proteinExistence type="predicted"/>
<feature type="compositionally biased region" description="Basic and acidic residues" evidence="1">
    <location>
        <begin position="698"/>
        <end position="737"/>
    </location>
</feature>
<feature type="region of interest" description="Disordered" evidence="1">
    <location>
        <begin position="644"/>
        <end position="737"/>
    </location>
</feature>